<proteinExistence type="predicted"/>
<evidence type="ECO:0000313" key="3">
    <source>
        <dbReference type="Proteomes" id="UP000078228"/>
    </source>
</evidence>
<sequence>MHSVDLSLVIAPNQKRLIGCIFLGWENKSYDGIDDGGESI</sequence>
<name>A0A198UX82_MORCA</name>
<organism evidence="1 3">
    <name type="scientific">Moraxella catarrhalis</name>
    <name type="common">Branhamella catarrhalis</name>
    <dbReference type="NCBI Taxonomy" id="480"/>
    <lineage>
        <taxon>Bacteria</taxon>
        <taxon>Pseudomonadati</taxon>
        <taxon>Pseudomonadota</taxon>
        <taxon>Gammaproteobacteria</taxon>
        <taxon>Moraxellales</taxon>
        <taxon>Moraxellaceae</taxon>
        <taxon>Moraxella</taxon>
    </lineage>
</organism>
<dbReference type="Proteomes" id="UP000078446">
    <property type="component" value="Unassembled WGS sequence"/>
</dbReference>
<comment type="caution">
    <text evidence="1">The sequence shown here is derived from an EMBL/GenBank/DDBJ whole genome shotgun (WGS) entry which is preliminary data.</text>
</comment>
<evidence type="ECO:0000313" key="1">
    <source>
        <dbReference type="EMBL" id="OAU98440.1"/>
    </source>
</evidence>
<accession>A0A198UX82</accession>
<reference evidence="3 4" key="1">
    <citation type="journal article" date="2016" name="Genome Biol. Evol.">
        <title>Comparative Genomic Analyses of the Moraxella catarrhalis Serosensitive and Seroresistant Lineages Demonstrate Their Independent Evolution.</title>
        <authorList>
            <person name="Earl J.P."/>
            <person name="de Vries S.P."/>
            <person name="Ahmed A."/>
            <person name="Powell E."/>
            <person name="Schultz M.P."/>
            <person name="Hermans P.W."/>
            <person name="Hill D.J."/>
            <person name="Zhou Z."/>
            <person name="Constantinidou C.I."/>
            <person name="Hu F.Z."/>
            <person name="Bootsma H.J."/>
            <person name="Ehrlich G.D."/>
        </authorList>
    </citation>
    <scope>NUCLEOTIDE SEQUENCE [LARGE SCALE GENOMIC DNA]</scope>
    <source>
        <strain evidence="1 3">Z7542</strain>
        <strain evidence="2 4">Z7574</strain>
    </source>
</reference>
<dbReference type="AlphaFoldDB" id="A0A198UX82"/>
<dbReference type="EMBL" id="LXHC01000001">
    <property type="protein sequence ID" value="OAU98440.1"/>
    <property type="molecule type" value="Genomic_DNA"/>
</dbReference>
<evidence type="ECO:0000313" key="4">
    <source>
        <dbReference type="Proteomes" id="UP000078446"/>
    </source>
</evidence>
<protein>
    <submittedName>
        <fullName evidence="1">Uncharacterized protein</fullName>
    </submittedName>
</protein>
<gene>
    <name evidence="2" type="ORF">AO382_1045</name>
    <name evidence="1" type="ORF">AO384_0024</name>
</gene>
<keyword evidence="3" id="KW-1185">Reference proteome</keyword>
<dbReference type="PATRIC" id="fig|480.236.peg.21"/>
<dbReference type="Proteomes" id="UP000078228">
    <property type="component" value="Unassembled WGS sequence"/>
</dbReference>
<dbReference type="EMBL" id="LXHE01000009">
    <property type="protein sequence ID" value="OAV00927.1"/>
    <property type="molecule type" value="Genomic_DNA"/>
</dbReference>
<evidence type="ECO:0000313" key="2">
    <source>
        <dbReference type="EMBL" id="OAV00927.1"/>
    </source>
</evidence>